<dbReference type="OrthoDB" id="386342at2157"/>
<accession>A0A1G9VIE7</accession>
<feature type="transmembrane region" description="Helical" evidence="2">
    <location>
        <begin position="136"/>
        <end position="154"/>
    </location>
</feature>
<protein>
    <submittedName>
        <fullName evidence="3">Uncharacterized protein</fullName>
    </submittedName>
</protein>
<feature type="region of interest" description="Disordered" evidence="1">
    <location>
        <begin position="1"/>
        <end position="22"/>
    </location>
</feature>
<keyword evidence="2" id="KW-1133">Transmembrane helix</keyword>
<dbReference type="AlphaFoldDB" id="A0A1G9VIE7"/>
<feature type="transmembrane region" description="Helical" evidence="2">
    <location>
        <begin position="235"/>
        <end position="253"/>
    </location>
</feature>
<evidence type="ECO:0000313" key="3">
    <source>
        <dbReference type="EMBL" id="SDM71585.1"/>
    </source>
</evidence>
<name>A0A1G9VIE7_9EURY</name>
<feature type="compositionally biased region" description="Basic and acidic residues" evidence="1">
    <location>
        <begin position="11"/>
        <end position="21"/>
    </location>
</feature>
<evidence type="ECO:0000313" key="4">
    <source>
        <dbReference type="Proteomes" id="UP000199451"/>
    </source>
</evidence>
<dbReference type="STRING" id="660521.SAMN04487949_2382"/>
<sequence length="278" mass="28395">MSAESGSDSSEPSRYDARAERLTSTGLTGDAGRRLVDSPSLALPFLLAALVAAGVDLLRLRIPVPVRTTTYGFETGVDIQASLYPTVLSRTTTSLNAIVDLKLQYLALVVGVELVAGLAAVVAGAVVIARVIGGGLSAVALARYAAFVVFLWLVPELTLSGGAAVVGLPLFVGATYVTVRLFVIPAYLVQGDGFRAAAQRSWVATSGRGWSVFGVLLLLGLGYTLLAAVPVVGPVLSSAVFGTLHAVVLGLFVERVAAQAAETDSGASATAGPNAANL</sequence>
<reference evidence="4" key="1">
    <citation type="submission" date="2016-10" db="EMBL/GenBank/DDBJ databases">
        <authorList>
            <person name="Varghese N."/>
            <person name="Submissions S."/>
        </authorList>
    </citation>
    <scope>NUCLEOTIDE SEQUENCE [LARGE SCALE GENOMIC DNA]</scope>
    <source>
        <strain evidence="4">CGMCC 1.10119</strain>
    </source>
</reference>
<dbReference type="RefSeq" id="WP_089697697.1">
    <property type="nucleotide sequence ID" value="NZ_FNHL01000003.1"/>
</dbReference>
<keyword evidence="2" id="KW-0812">Transmembrane</keyword>
<feature type="transmembrane region" description="Helical" evidence="2">
    <location>
        <begin position="210"/>
        <end position="229"/>
    </location>
</feature>
<dbReference type="EMBL" id="FNHL01000003">
    <property type="protein sequence ID" value="SDM71585.1"/>
    <property type="molecule type" value="Genomic_DNA"/>
</dbReference>
<feature type="compositionally biased region" description="Low complexity" evidence="1">
    <location>
        <begin position="1"/>
        <end position="10"/>
    </location>
</feature>
<organism evidence="3 4">
    <name type="scientific">Halogranum gelatinilyticum</name>
    <dbReference type="NCBI Taxonomy" id="660521"/>
    <lineage>
        <taxon>Archaea</taxon>
        <taxon>Methanobacteriati</taxon>
        <taxon>Methanobacteriota</taxon>
        <taxon>Stenosarchaea group</taxon>
        <taxon>Halobacteria</taxon>
        <taxon>Halobacteriales</taxon>
        <taxon>Haloferacaceae</taxon>
    </lineage>
</organism>
<keyword evidence="4" id="KW-1185">Reference proteome</keyword>
<gene>
    <name evidence="3" type="ORF">SAMN04487949_2382</name>
</gene>
<evidence type="ECO:0000256" key="1">
    <source>
        <dbReference type="SAM" id="MobiDB-lite"/>
    </source>
</evidence>
<dbReference type="Proteomes" id="UP000199451">
    <property type="component" value="Unassembled WGS sequence"/>
</dbReference>
<proteinExistence type="predicted"/>
<keyword evidence="2" id="KW-0472">Membrane</keyword>
<feature type="transmembrane region" description="Helical" evidence="2">
    <location>
        <begin position="166"/>
        <end position="189"/>
    </location>
</feature>
<evidence type="ECO:0000256" key="2">
    <source>
        <dbReference type="SAM" id="Phobius"/>
    </source>
</evidence>
<feature type="transmembrane region" description="Helical" evidence="2">
    <location>
        <begin position="105"/>
        <end position="129"/>
    </location>
</feature>